<reference evidence="2 3" key="1">
    <citation type="submission" date="2019-06" db="EMBL/GenBank/DDBJ databases">
        <title>Genome Sequence of the Brown Rot Fungal Pathogen Monilinia fructicola.</title>
        <authorList>
            <person name="De Miccolis Angelini R.M."/>
            <person name="Landi L."/>
            <person name="Abate D."/>
            <person name="Pollastro S."/>
            <person name="Romanazzi G."/>
            <person name="Faretra F."/>
        </authorList>
    </citation>
    <scope>NUCLEOTIDE SEQUENCE [LARGE SCALE GENOMIC DNA]</scope>
    <source>
        <strain evidence="2 3">Mfrc123</strain>
    </source>
</reference>
<evidence type="ECO:0000313" key="2">
    <source>
        <dbReference type="EMBL" id="KAA8567157.1"/>
    </source>
</evidence>
<feature type="region of interest" description="Disordered" evidence="1">
    <location>
        <begin position="88"/>
        <end position="109"/>
    </location>
</feature>
<name>A0A5M9JEH1_MONFR</name>
<dbReference type="EMBL" id="VICG01000011">
    <property type="protein sequence ID" value="KAA8567157.1"/>
    <property type="molecule type" value="Genomic_DNA"/>
</dbReference>
<accession>A0A5M9JEH1</accession>
<comment type="caution">
    <text evidence="2">The sequence shown here is derived from an EMBL/GenBank/DDBJ whole genome shotgun (WGS) entry which is preliminary data.</text>
</comment>
<feature type="compositionally biased region" description="Basic and acidic residues" evidence="1">
    <location>
        <begin position="88"/>
        <end position="97"/>
    </location>
</feature>
<keyword evidence="3" id="KW-1185">Reference proteome</keyword>
<protein>
    <submittedName>
        <fullName evidence="2">Uncharacterized protein</fullName>
    </submittedName>
</protein>
<gene>
    <name evidence="2" type="ORF">EYC84_010219</name>
</gene>
<dbReference type="Proteomes" id="UP000322873">
    <property type="component" value="Unassembled WGS sequence"/>
</dbReference>
<sequence length="147" mass="16727">MSVTYWVNSMAVFLPRRMLVTCITGTKELGRVDLVIDETLDQPSDTNPAIRVARPNPPTSSINSGLDYHDPSSNFCFLYTMLHTRDGKNQNVEDGRHPRNARKKTKRKPRGIIAKTRFIAMRRRKSSNHHTVTTLAPLIDVPLKTQE</sequence>
<evidence type="ECO:0000256" key="1">
    <source>
        <dbReference type="SAM" id="MobiDB-lite"/>
    </source>
</evidence>
<evidence type="ECO:0000313" key="3">
    <source>
        <dbReference type="Proteomes" id="UP000322873"/>
    </source>
</evidence>
<dbReference type="AlphaFoldDB" id="A0A5M9JEH1"/>
<feature type="compositionally biased region" description="Basic residues" evidence="1">
    <location>
        <begin position="98"/>
        <end position="109"/>
    </location>
</feature>
<proteinExistence type="predicted"/>
<organism evidence="2 3">
    <name type="scientific">Monilinia fructicola</name>
    <name type="common">Brown rot fungus</name>
    <name type="synonym">Ciboria fructicola</name>
    <dbReference type="NCBI Taxonomy" id="38448"/>
    <lineage>
        <taxon>Eukaryota</taxon>
        <taxon>Fungi</taxon>
        <taxon>Dikarya</taxon>
        <taxon>Ascomycota</taxon>
        <taxon>Pezizomycotina</taxon>
        <taxon>Leotiomycetes</taxon>
        <taxon>Helotiales</taxon>
        <taxon>Sclerotiniaceae</taxon>
        <taxon>Monilinia</taxon>
    </lineage>
</organism>